<dbReference type="InterPro" id="IPR037293">
    <property type="entry name" value="Gal_Oxidase_central_sf"/>
</dbReference>
<dbReference type="OrthoDB" id="5493115at2"/>
<gene>
    <name evidence="4" type="ORF">SOCE26_043290</name>
</gene>
<dbReference type="AlphaFoldDB" id="A0A2L0EUC5"/>
<keyword evidence="1" id="KW-0880">Kelch repeat</keyword>
<evidence type="ECO:0000256" key="3">
    <source>
        <dbReference type="SAM" id="MobiDB-lite"/>
    </source>
</evidence>
<dbReference type="InterPro" id="IPR015915">
    <property type="entry name" value="Kelch-typ_b-propeller"/>
</dbReference>
<dbReference type="EMBL" id="CP012673">
    <property type="protein sequence ID" value="AUX42891.1"/>
    <property type="molecule type" value="Genomic_DNA"/>
</dbReference>
<dbReference type="SUPFAM" id="SSF117281">
    <property type="entry name" value="Kelch motif"/>
    <property type="match status" value="1"/>
</dbReference>
<evidence type="ECO:0000313" key="4">
    <source>
        <dbReference type="EMBL" id="AUX42891.1"/>
    </source>
</evidence>
<accession>A0A2L0EUC5</accession>
<dbReference type="Pfam" id="PF24681">
    <property type="entry name" value="Kelch_KLHDC2_KLHL20_DRC7"/>
    <property type="match status" value="1"/>
</dbReference>
<evidence type="ECO:0000256" key="1">
    <source>
        <dbReference type="ARBA" id="ARBA00022441"/>
    </source>
</evidence>
<dbReference type="SMART" id="SM00612">
    <property type="entry name" value="Kelch"/>
    <property type="match status" value="3"/>
</dbReference>
<name>A0A2L0EUC5_SORCE</name>
<reference evidence="4 5" key="1">
    <citation type="submission" date="2015-09" db="EMBL/GenBank/DDBJ databases">
        <title>Sorangium comparison.</title>
        <authorList>
            <person name="Zaburannyi N."/>
            <person name="Bunk B."/>
            <person name="Overmann J."/>
            <person name="Mueller R."/>
        </authorList>
    </citation>
    <scope>NUCLEOTIDE SEQUENCE [LARGE SCALE GENOMIC DNA]</scope>
    <source>
        <strain evidence="4 5">So ce26</strain>
    </source>
</reference>
<dbReference type="PANTHER" id="PTHR46093">
    <property type="entry name" value="ACYL-COA-BINDING DOMAIN-CONTAINING PROTEIN 5"/>
    <property type="match status" value="1"/>
</dbReference>
<dbReference type="RefSeq" id="WP_159397158.1">
    <property type="nucleotide sequence ID" value="NZ_CP012673.1"/>
</dbReference>
<dbReference type="Gene3D" id="2.130.10.80">
    <property type="entry name" value="Galactose oxidase/kelch, beta-propeller"/>
    <property type="match status" value="1"/>
</dbReference>
<evidence type="ECO:0000313" key="5">
    <source>
        <dbReference type="Proteomes" id="UP000238348"/>
    </source>
</evidence>
<dbReference type="Gene3D" id="2.120.10.80">
    <property type="entry name" value="Kelch-type beta propeller"/>
    <property type="match status" value="2"/>
</dbReference>
<keyword evidence="2" id="KW-0677">Repeat</keyword>
<organism evidence="4 5">
    <name type="scientific">Sorangium cellulosum</name>
    <name type="common">Polyangium cellulosum</name>
    <dbReference type="NCBI Taxonomy" id="56"/>
    <lineage>
        <taxon>Bacteria</taxon>
        <taxon>Pseudomonadati</taxon>
        <taxon>Myxococcota</taxon>
        <taxon>Polyangia</taxon>
        <taxon>Polyangiales</taxon>
        <taxon>Polyangiaceae</taxon>
        <taxon>Sorangium</taxon>
    </lineage>
</organism>
<dbReference type="Proteomes" id="UP000238348">
    <property type="component" value="Chromosome"/>
</dbReference>
<protein>
    <submittedName>
        <fullName evidence="4">Uncharacterized protein</fullName>
    </submittedName>
</protein>
<dbReference type="PANTHER" id="PTHR46093:SF18">
    <property type="entry name" value="FIBRONECTIN TYPE-III DOMAIN-CONTAINING PROTEIN"/>
    <property type="match status" value="1"/>
</dbReference>
<proteinExistence type="predicted"/>
<evidence type="ECO:0000256" key="2">
    <source>
        <dbReference type="ARBA" id="ARBA00022737"/>
    </source>
</evidence>
<dbReference type="InterPro" id="IPR006652">
    <property type="entry name" value="Kelch_1"/>
</dbReference>
<sequence length="1181" mass="116335">MLRLGSTLRRAALLSACAVLPQVFGCSDEGAPRRAALPGGAAPHATSPGARARIAALRARFPGAFGPSGVKRVTPTPAGGLRAEGPGAGASVELPPRAAGAVRLADSASGLSITFSLAGASDAPAAADGNLVLYAGAIRAGSGGESDVIHRVLPGGTEDFVVFEQEPERKELRYRVDVTGVAGLRLVQRTLEFLDAAGSPRLRVAPPYLVDAAGARLPASLSVEGCAVDESPRAPWGRPVTPPSAPACTVVVAWQAAGVRYPAILDPQWISTANQMIAPRTRHTATLINPGDPASPVLIAGGFDASGNALSTAELYLPLDRTFAITSPLAFARGAHTATALTTVPPPEPSIPSPPAPPVVIAGGSTSSSGDPVDFLEVYNPATGVFVTDPASQSPPSSVPALPRFNHTATLIGDRAVLIAGGVAPPLNQPTSTAYVYSFTDFARNSGDPAVISALASAGSMATSRHAHTAVRLRTGDVLIAGGFVNSGAALSSAELFDTAARTFRAISAAPPSTTQMIALRGFHSATLLDSGEVLLVGGATRASGGAYSRTIDIYHDGVTDPTRRGFEFQPTPISMSGARANHTASLLPTGNVLVAGGFNGTSTLSTADVYDPGAKRFSVLNVSTPMEARRDHAAVIVNAGADAVAGRAVLVAGGVGASSGRPLASAQLLVKPNSEPCATDQECASGHCSDTENICCNQECTEACTSCTELGKADGSPTGTCGPAKLGTLRPVACINEIEVHSQCDGAGNVVPTTDTKDCKPGRCGPDNRCIIYCFDDCDCSETGWCEVGTGDQDSCEAGGGAGGSGTGGGAAGSGGAGGGSGGAGGGPGGADGGSGGADGGSGGAGGGPGGAGGAGGGSGGAGGAGAGGAGGGSAGPGGSGGGGGGAGGASAGAGGAPPGAGLCIDRLANGAACTRDRQCDSGHCVDGFCCDYRCDGQCQACDVVNNVGRCTPVGTALEPEPPHPNEGGSFQREACPGEGACAGYCGGATDARCLFPVEGAAARASTCSCPDEGCAVGPATLTSFFCDGEGLAEAPVAVRCGGFKCQDETACKTACTSDADCIEDFICRDGICADLAEVGPSCDGDHTLRSPGADTDCTPYSCPPGGSACANPCRSVADCVDGMVCNLANQCVPQLDPPEVASCSCAAVGAPAKRTAAPLSLLLGAAAALAGLRRRRRGA</sequence>
<feature type="region of interest" description="Disordered" evidence="3">
    <location>
        <begin position="800"/>
        <end position="893"/>
    </location>
</feature>